<dbReference type="EMBL" id="KZ293699">
    <property type="protein sequence ID" value="PBK84280.1"/>
    <property type="molecule type" value="Genomic_DNA"/>
</dbReference>
<dbReference type="AlphaFoldDB" id="A0A2H3CQZ0"/>
<reference evidence="2" key="1">
    <citation type="journal article" date="2017" name="Nat. Ecol. Evol.">
        <title>Genome expansion and lineage-specific genetic innovations in the forest pathogenic fungi Armillaria.</title>
        <authorList>
            <person name="Sipos G."/>
            <person name="Prasanna A.N."/>
            <person name="Walter M.C."/>
            <person name="O'Connor E."/>
            <person name="Balint B."/>
            <person name="Krizsan K."/>
            <person name="Kiss B."/>
            <person name="Hess J."/>
            <person name="Varga T."/>
            <person name="Slot J."/>
            <person name="Riley R."/>
            <person name="Boka B."/>
            <person name="Rigling D."/>
            <person name="Barry K."/>
            <person name="Lee J."/>
            <person name="Mihaltcheva S."/>
            <person name="LaButti K."/>
            <person name="Lipzen A."/>
            <person name="Waldron R."/>
            <person name="Moloney N.M."/>
            <person name="Sperisen C."/>
            <person name="Kredics L."/>
            <person name="Vagvoelgyi C."/>
            <person name="Patrignani A."/>
            <person name="Fitzpatrick D."/>
            <person name="Nagy I."/>
            <person name="Doyle S."/>
            <person name="Anderson J.B."/>
            <person name="Grigoriev I.V."/>
            <person name="Gueldener U."/>
            <person name="Muensterkoetter M."/>
            <person name="Nagy L.G."/>
        </authorList>
    </citation>
    <scope>NUCLEOTIDE SEQUENCE [LARGE SCALE GENOMIC DNA]</scope>
    <source>
        <strain evidence="2">Ar21-2</strain>
    </source>
</reference>
<evidence type="ECO:0000313" key="2">
    <source>
        <dbReference type="Proteomes" id="UP000217790"/>
    </source>
</evidence>
<keyword evidence="2" id="KW-1185">Reference proteome</keyword>
<organism evidence="1 2">
    <name type="scientific">Armillaria gallica</name>
    <name type="common">Bulbous honey fungus</name>
    <name type="synonym">Armillaria bulbosa</name>
    <dbReference type="NCBI Taxonomy" id="47427"/>
    <lineage>
        <taxon>Eukaryota</taxon>
        <taxon>Fungi</taxon>
        <taxon>Dikarya</taxon>
        <taxon>Basidiomycota</taxon>
        <taxon>Agaricomycotina</taxon>
        <taxon>Agaricomycetes</taxon>
        <taxon>Agaricomycetidae</taxon>
        <taxon>Agaricales</taxon>
        <taxon>Marasmiineae</taxon>
        <taxon>Physalacriaceae</taxon>
        <taxon>Armillaria</taxon>
    </lineage>
</organism>
<gene>
    <name evidence="1" type="ORF">ARMGADRAFT_1037215</name>
</gene>
<protein>
    <submittedName>
        <fullName evidence="1">Uncharacterized protein</fullName>
    </submittedName>
</protein>
<evidence type="ECO:0000313" key="1">
    <source>
        <dbReference type="EMBL" id="PBK84280.1"/>
    </source>
</evidence>
<dbReference type="InParanoid" id="A0A2H3CQZ0"/>
<name>A0A2H3CQZ0_ARMGA</name>
<accession>A0A2H3CQZ0</accession>
<sequence length="131" mass="14572">MSFHCHLRPDTDAVLNLPVFPLTTHNDYNNANKIPEGLGNINIVAIVPVSQAELRHSTDASMDASGSVLRISVYLIGDIRIRGIHTMDICTQLQGQLKLPGKVKFIFARMTPDQKSDCGFKFPDIENTRTH</sequence>
<dbReference type="Proteomes" id="UP000217790">
    <property type="component" value="Unassembled WGS sequence"/>
</dbReference>
<proteinExistence type="predicted"/>